<dbReference type="InterPro" id="IPR036429">
    <property type="entry name" value="SpoA-like_sf"/>
</dbReference>
<keyword evidence="6" id="KW-0472">Membrane</keyword>
<evidence type="ECO:0000313" key="9">
    <source>
        <dbReference type="EMBL" id="SDZ02981.1"/>
    </source>
</evidence>
<feature type="domain" description="CheC-like protein" evidence="8">
    <location>
        <begin position="128"/>
        <end position="162"/>
    </location>
</feature>
<evidence type="ECO:0000256" key="4">
    <source>
        <dbReference type="ARBA" id="ARBA00022500"/>
    </source>
</evidence>
<keyword evidence="9" id="KW-0282">Flagellum</keyword>
<feature type="domain" description="CheC-like protein" evidence="8">
    <location>
        <begin position="30"/>
        <end position="66"/>
    </location>
</feature>
<dbReference type="InterPro" id="IPR001172">
    <property type="entry name" value="FliN_T3SS_HrcQb"/>
</dbReference>
<dbReference type="Gene3D" id="2.30.330.10">
    <property type="entry name" value="SpoA-like"/>
    <property type="match status" value="1"/>
</dbReference>
<dbReference type="InterPro" id="IPR007597">
    <property type="entry name" value="CheC"/>
</dbReference>
<dbReference type="PRINTS" id="PR00956">
    <property type="entry name" value="FLGMOTORFLIN"/>
</dbReference>
<dbReference type="NCBIfam" id="NF005995">
    <property type="entry name" value="PRK08119.1"/>
    <property type="match status" value="1"/>
</dbReference>
<accession>A0A1H3PPV7</accession>
<dbReference type="InterPro" id="IPR028976">
    <property type="entry name" value="CheC-like_sf"/>
</dbReference>
<gene>
    <name evidence="9" type="ORF">SAMN05660462_01599</name>
</gene>
<keyword evidence="4" id="KW-0145">Chemotaxis</keyword>
<dbReference type="PANTHER" id="PTHR43484">
    <property type="match status" value="1"/>
</dbReference>
<organism evidence="9 10">
    <name type="scientific">Proteiniborus ethanoligenes</name>
    <dbReference type="NCBI Taxonomy" id="415015"/>
    <lineage>
        <taxon>Bacteria</taxon>
        <taxon>Bacillati</taxon>
        <taxon>Bacillota</taxon>
        <taxon>Clostridia</taxon>
        <taxon>Eubacteriales</taxon>
        <taxon>Proteiniborus</taxon>
    </lineage>
</organism>
<dbReference type="NCBIfam" id="TIGR02480">
    <property type="entry name" value="fliN"/>
    <property type="match status" value="1"/>
</dbReference>
<dbReference type="SUPFAM" id="SSF101801">
    <property type="entry name" value="Surface presentation of antigens (SPOA)"/>
    <property type="match status" value="1"/>
</dbReference>
<dbReference type="STRING" id="415015.SAMN05660462_01599"/>
<dbReference type="GO" id="GO:0071973">
    <property type="term" value="P:bacterial-type flagellum-dependent cell motility"/>
    <property type="evidence" value="ECO:0007669"/>
    <property type="project" value="InterPro"/>
</dbReference>
<protein>
    <submittedName>
        <fullName evidence="9">Flagellar motor switch protein FliN/FliY</fullName>
    </submittedName>
</protein>
<keyword evidence="3" id="KW-1003">Cell membrane</keyword>
<dbReference type="Proteomes" id="UP000198625">
    <property type="component" value="Unassembled WGS sequence"/>
</dbReference>
<dbReference type="InterPro" id="IPR001543">
    <property type="entry name" value="FliN-like_C"/>
</dbReference>
<evidence type="ECO:0000256" key="6">
    <source>
        <dbReference type="ARBA" id="ARBA00023136"/>
    </source>
</evidence>
<dbReference type="Gene3D" id="3.40.1550.10">
    <property type="entry name" value="CheC-like"/>
    <property type="match status" value="1"/>
</dbReference>
<dbReference type="GO" id="GO:0003774">
    <property type="term" value="F:cytoskeletal motor activity"/>
    <property type="evidence" value="ECO:0007669"/>
    <property type="project" value="InterPro"/>
</dbReference>
<evidence type="ECO:0000259" key="7">
    <source>
        <dbReference type="Pfam" id="PF01052"/>
    </source>
</evidence>
<dbReference type="AlphaFoldDB" id="A0A1H3PPV7"/>
<feature type="domain" description="Flagellar motor switch protein FliN-like C-terminal" evidence="7">
    <location>
        <begin position="301"/>
        <end position="371"/>
    </location>
</feature>
<evidence type="ECO:0000259" key="8">
    <source>
        <dbReference type="Pfam" id="PF04509"/>
    </source>
</evidence>
<dbReference type="GO" id="GO:0009425">
    <property type="term" value="C:bacterial-type flagellum basal body"/>
    <property type="evidence" value="ECO:0007669"/>
    <property type="project" value="InterPro"/>
</dbReference>
<dbReference type="EMBL" id="FNQE01000015">
    <property type="protein sequence ID" value="SDZ02981.1"/>
    <property type="molecule type" value="Genomic_DNA"/>
</dbReference>
<evidence type="ECO:0000256" key="5">
    <source>
        <dbReference type="ARBA" id="ARBA00022779"/>
    </source>
</evidence>
<dbReference type="Pfam" id="PF04509">
    <property type="entry name" value="CheC"/>
    <property type="match status" value="2"/>
</dbReference>
<name>A0A1H3PPV7_9FIRM</name>
<comment type="subcellular location">
    <subcellularLocation>
        <location evidence="1">Cell membrane</location>
        <topology evidence="1">Peripheral membrane protein</topology>
        <orientation evidence="1">Cytoplasmic side</orientation>
    </subcellularLocation>
</comment>
<proteinExistence type="inferred from homology"/>
<reference evidence="9 10" key="1">
    <citation type="submission" date="2016-10" db="EMBL/GenBank/DDBJ databases">
        <authorList>
            <person name="de Groot N.N."/>
        </authorList>
    </citation>
    <scope>NUCLEOTIDE SEQUENCE [LARGE SCALE GENOMIC DNA]</scope>
    <source>
        <strain evidence="9 10">DSM 21650</strain>
    </source>
</reference>
<evidence type="ECO:0000256" key="2">
    <source>
        <dbReference type="ARBA" id="ARBA00009226"/>
    </source>
</evidence>
<dbReference type="GO" id="GO:0006935">
    <property type="term" value="P:chemotaxis"/>
    <property type="evidence" value="ECO:0007669"/>
    <property type="project" value="UniProtKB-KW"/>
</dbReference>
<dbReference type="InterPro" id="IPR051469">
    <property type="entry name" value="FliN/MopA/SpaO"/>
</dbReference>
<evidence type="ECO:0000256" key="1">
    <source>
        <dbReference type="ARBA" id="ARBA00004413"/>
    </source>
</evidence>
<dbReference type="PANTHER" id="PTHR43484:SF1">
    <property type="entry name" value="FLAGELLAR MOTOR SWITCH PROTEIN FLIN"/>
    <property type="match status" value="1"/>
</dbReference>
<dbReference type="OrthoDB" id="9773459at2"/>
<sequence length="380" mass="42573">MTDNMLSQEEIDMLLKGNYDSVDEDVLDDIEKDALGEIGNISMGTAATTLFTLLGQKVTITTPKVIVTTLREIADQYSIPFVAVDVKYKVGLEGANLLILKSDDVKVITDLMMGGDGKNINRDINEMDISAISEAMNQMVGSSCTSLSEMFSNLIDIEPPRAFQINLHENDFNLDNFGFDEPIVKVSFKMVVGDLIDSEIMQLIPLNFARNMVNKLLGKSDIDEITHEIQYEKEDLSYAPHKMQPEQNAITNSMSYSGKVEYDNHVEKMNNVKQNPVNVKKLELQQFETSESKVYNESIEMIQEIPIEITVELGRTTRKISEILEYGPGTIIELDKLLGEPLEIFANGKFIAKGEVVVIDDNFGVRITDIINPSKRISKN</sequence>
<keyword evidence="10" id="KW-1185">Reference proteome</keyword>
<dbReference type="GO" id="GO:0005886">
    <property type="term" value="C:plasma membrane"/>
    <property type="evidence" value="ECO:0007669"/>
    <property type="project" value="UniProtKB-SubCell"/>
</dbReference>
<dbReference type="GO" id="GO:0016787">
    <property type="term" value="F:hydrolase activity"/>
    <property type="evidence" value="ECO:0007669"/>
    <property type="project" value="InterPro"/>
</dbReference>
<keyword evidence="5" id="KW-0283">Flagellar rotation</keyword>
<comment type="similarity">
    <text evidence="2">Belongs to the FliN/MopA/SpaO family.</text>
</comment>
<evidence type="ECO:0000256" key="3">
    <source>
        <dbReference type="ARBA" id="ARBA00022475"/>
    </source>
</evidence>
<dbReference type="CDD" id="cd17907">
    <property type="entry name" value="FliY_FliN-Y"/>
    <property type="match status" value="1"/>
</dbReference>
<dbReference type="RefSeq" id="WP_091729593.1">
    <property type="nucleotide sequence ID" value="NZ_FNQE01000015.1"/>
</dbReference>
<evidence type="ECO:0000313" key="10">
    <source>
        <dbReference type="Proteomes" id="UP000198625"/>
    </source>
</evidence>
<dbReference type="InterPro" id="IPR012826">
    <property type="entry name" value="FliN"/>
</dbReference>
<keyword evidence="9" id="KW-0966">Cell projection</keyword>
<keyword evidence="9" id="KW-0969">Cilium</keyword>
<dbReference type="SUPFAM" id="SSF103039">
    <property type="entry name" value="CheC-like"/>
    <property type="match status" value="1"/>
</dbReference>
<dbReference type="Pfam" id="PF01052">
    <property type="entry name" value="FliMN_C"/>
    <property type="match status" value="1"/>
</dbReference>